<dbReference type="HOGENOM" id="CLU_956522_0_0_1"/>
<keyword evidence="3" id="KW-1185">Reference proteome</keyword>
<keyword evidence="1" id="KW-0812">Transmembrane</keyword>
<evidence type="ECO:0000313" key="2">
    <source>
        <dbReference type="EMBL" id="KCZ80300.1"/>
    </source>
</evidence>
<proteinExistence type="predicted"/>
<reference evidence="3" key="1">
    <citation type="submission" date="2013-02" db="EMBL/GenBank/DDBJ databases">
        <authorList>
            <consortium name="The Broad Institute Genome Sequencing Platform"/>
            <person name="Cuomo C."/>
            <person name="Becnel J."/>
            <person name="Sanscrainte N."/>
            <person name="Walker B."/>
            <person name="Young S.K."/>
            <person name="Zeng Q."/>
            <person name="Gargeya S."/>
            <person name="Fitzgerald M."/>
            <person name="Haas B."/>
            <person name="Abouelleil A."/>
            <person name="Alvarado L."/>
            <person name="Arachchi H.M."/>
            <person name="Berlin A.M."/>
            <person name="Chapman S.B."/>
            <person name="Dewar J."/>
            <person name="Goldberg J."/>
            <person name="Griggs A."/>
            <person name="Gujja S."/>
            <person name="Hansen M."/>
            <person name="Howarth C."/>
            <person name="Imamovic A."/>
            <person name="Larimer J."/>
            <person name="McCowan C."/>
            <person name="Murphy C."/>
            <person name="Neiman D."/>
            <person name="Pearson M."/>
            <person name="Priest M."/>
            <person name="Roberts A."/>
            <person name="Saif S."/>
            <person name="Shea T."/>
            <person name="Sisk P."/>
            <person name="Sykes S."/>
            <person name="Wortman J."/>
            <person name="Nusbaum C."/>
            <person name="Birren B."/>
        </authorList>
    </citation>
    <scope>NUCLEOTIDE SEQUENCE [LARGE SCALE GENOMIC DNA]</scope>
    <source>
        <strain evidence="3">PRA339</strain>
    </source>
</reference>
<protein>
    <submittedName>
        <fullName evidence="2">Uncharacterized protein</fullName>
    </submittedName>
</protein>
<dbReference type="EMBL" id="KK365189">
    <property type="protein sequence ID" value="KCZ80300.1"/>
    <property type="molecule type" value="Genomic_DNA"/>
</dbReference>
<dbReference type="Gene3D" id="3.40.50.1820">
    <property type="entry name" value="alpha/beta hydrolase"/>
    <property type="match status" value="1"/>
</dbReference>
<dbReference type="AlphaFoldDB" id="A0A059EZE2"/>
<accession>A0A059EZE2</accession>
<name>A0A059EZE2_9MICR</name>
<dbReference type="InterPro" id="IPR029058">
    <property type="entry name" value="AB_hydrolase_fold"/>
</dbReference>
<dbReference type="SUPFAM" id="SSF53474">
    <property type="entry name" value="alpha/beta-Hydrolases"/>
    <property type="match status" value="1"/>
</dbReference>
<keyword evidence="1" id="KW-0472">Membrane</keyword>
<gene>
    <name evidence="2" type="ORF">H312_02302</name>
</gene>
<dbReference type="VEuPathDB" id="MicrosporidiaDB:H312_02302"/>
<dbReference type="STRING" id="1288291.A0A059EZE2"/>
<sequence>MAKNKKIFSFFLNFILICTIPLIGYYWHIFINQHSLIFKIPTDDKLSSYFKKEDGEVFDLENYKLYKFNGKTNRNIIFFHGSIISPKIHYKNCKRMSEYGNIWTYLLPKYDNKERLNEFTLLRSALLVTSFISSKANKIALFGQSLGCSLALFVSYKLNLPIILENPFYNGKSFLKVKTSIFFRWFMSFKLRNDFYLSKIQNKVYILAAEYEDVIDKDDTLNLSKIKCDMFVKIKGTTHTTMGKQDEYFKQIGLFLNDIFE</sequence>
<organism evidence="2 3">
    <name type="scientific">Anncaliia algerae PRA339</name>
    <dbReference type="NCBI Taxonomy" id="1288291"/>
    <lineage>
        <taxon>Eukaryota</taxon>
        <taxon>Fungi</taxon>
        <taxon>Fungi incertae sedis</taxon>
        <taxon>Microsporidia</taxon>
        <taxon>Tubulinosematoidea</taxon>
        <taxon>Tubulinosematidae</taxon>
        <taxon>Anncaliia</taxon>
    </lineage>
</organism>
<evidence type="ECO:0000256" key="1">
    <source>
        <dbReference type="SAM" id="Phobius"/>
    </source>
</evidence>
<reference evidence="2 3" key="2">
    <citation type="submission" date="2014-03" db="EMBL/GenBank/DDBJ databases">
        <title>The Genome Sequence of Anncaliia algerae insect isolate PRA339.</title>
        <authorList>
            <consortium name="The Broad Institute Genome Sequencing Platform"/>
            <consortium name="The Broad Institute Genome Sequencing Center for Infectious Disease"/>
            <person name="Cuomo C."/>
            <person name="Becnel J."/>
            <person name="Sanscrainte N."/>
            <person name="Walker B."/>
            <person name="Young S.K."/>
            <person name="Zeng Q."/>
            <person name="Gargeya S."/>
            <person name="Fitzgerald M."/>
            <person name="Haas B."/>
            <person name="Abouelleil A."/>
            <person name="Alvarado L."/>
            <person name="Arachchi H.M."/>
            <person name="Berlin A.M."/>
            <person name="Chapman S.B."/>
            <person name="Dewar J."/>
            <person name="Goldberg J."/>
            <person name="Griggs A."/>
            <person name="Gujja S."/>
            <person name="Hansen M."/>
            <person name="Howarth C."/>
            <person name="Imamovic A."/>
            <person name="Larimer J."/>
            <person name="McCowan C."/>
            <person name="Murphy C."/>
            <person name="Neiman D."/>
            <person name="Pearson M."/>
            <person name="Priest M."/>
            <person name="Roberts A."/>
            <person name="Saif S."/>
            <person name="Shea T."/>
            <person name="Sisk P."/>
            <person name="Sykes S."/>
            <person name="Wortman J."/>
            <person name="Nusbaum C."/>
            <person name="Birren B."/>
        </authorList>
    </citation>
    <scope>NUCLEOTIDE SEQUENCE [LARGE SCALE GENOMIC DNA]</scope>
    <source>
        <strain evidence="2 3">PRA339</strain>
    </source>
</reference>
<dbReference type="OrthoDB" id="2186193at2759"/>
<feature type="transmembrane region" description="Helical" evidence="1">
    <location>
        <begin position="7"/>
        <end position="27"/>
    </location>
</feature>
<keyword evidence="1" id="KW-1133">Transmembrane helix</keyword>
<dbReference type="Proteomes" id="UP000030655">
    <property type="component" value="Unassembled WGS sequence"/>
</dbReference>
<evidence type="ECO:0000313" key="3">
    <source>
        <dbReference type="Proteomes" id="UP000030655"/>
    </source>
</evidence>